<gene>
    <name evidence="2" type="ordered locus">SGRA_3623</name>
</gene>
<dbReference type="RefSeq" id="WP_015693937.1">
    <property type="nucleotide sequence ID" value="NC_016940.1"/>
</dbReference>
<organism evidence="2 3">
    <name type="scientific">Saprospira grandis (strain Lewin)</name>
    <dbReference type="NCBI Taxonomy" id="984262"/>
    <lineage>
        <taxon>Bacteria</taxon>
        <taxon>Pseudomonadati</taxon>
        <taxon>Bacteroidota</taxon>
        <taxon>Saprospiria</taxon>
        <taxon>Saprospirales</taxon>
        <taxon>Saprospiraceae</taxon>
        <taxon>Saprospira</taxon>
    </lineage>
</organism>
<keyword evidence="3" id="KW-1185">Reference proteome</keyword>
<evidence type="ECO:0000256" key="1">
    <source>
        <dbReference type="SAM" id="SignalP"/>
    </source>
</evidence>
<accession>H6L5U7</accession>
<dbReference type="AlphaFoldDB" id="H6L5U7"/>
<feature type="chain" id="PRO_5003603985" evidence="1">
    <location>
        <begin position="19"/>
        <end position="329"/>
    </location>
</feature>
<protein>
    <submittedName>
        <fullName evidence="2">Uncharacterized protein</fullName>
    </submittedName>
</protein>
<proteinExistence type="predicted"/>
<keyword evidence="1" id="KW-0732">Signal</keyword>
<evidence type="ECO:0000313" key="2">
    <source>
        <dbReference type="EMBL" id="AFC26347.1"/>
    </source>
</evidence>
<dbReference type="EMBL" id="CP002831">
    <property type="protein sequence ID" value="AFC26347.1"/>
    <property type="molecule type" value="Genomic_DNA"/>
</dbReference>
<sequence>MNKLLLPLLLCFSFLAAAQETDHLASTVLLKNSLRLNAYCSTILAQDTAAHQALKLELLDYLGDTTKQYVLYRNREGQSKYFVQTERQLVAIYLLSVLHRGNDTFADELSIYDYRNKQELRSNTPAFELLVEEMKAWAKGEQKQFPLAEGELYWGLDSCPCRNLRDIQAKEDYHLDSLILLKEYNWLYTLAACDTAAHQALKLQLLQHLGDTARQISFLHYENSKDESFVELNTVTVRKKIERRLAAMYILSALHYRTNRFSRQFCIYDDKNKRELKPSDPAFELLVEEMKAWAKGEQKQFPLEKGGFSWGLPEMSSEKVLKALRGGAK</sequence>
<dbReference type="STRING" id="984262.SGRA_3623"/>
<reference evidence="2 3" key="1">
    <citation type="journal article" date="2012" name="Stand. Genomic Sci.">
        <title>Complete genome sequencing and analysis of Saprospira grandis str. Lewin, a predatory marine bacterium.</title>
        <authorList>
            <person name="Saw J.H."/>
            <person name="Yuryev A."/>
            <person name="Kanbe M."/>
            <person name="Hou S."/>
            <person name="Young A.G."/>
            <person name="Aizawa S."/>
            <person name="Alam M."/>
        </authorList>
    </citation>
    <scope>NUCLEOTIDE SEQUENCE [LARGE SCALE GENOMIC DNA]</scope>
    <source>
        <strain evidence="2 3">Lewin</strain>
    </source>
</reference>
<dbReference type="KEGG" id="sgn:SGRA_3623"/>
<dbReference type="Proteomes" id="UP000007519">
    <property type="component" value="Chromosome"/>
</dbReference>
<evidence type="ECO:0000313" key="3">
    <source>
        <dbReference type="Proteomes" id="UP000007519"/>
    </source>
</evidence>
<dbReference type="HOGENOM" id="CLU_844385_0_0_10"/>
<feature type="signal peptide" evidence="1">
    <location>
        <begin position="1"/>
        <end position="18"/>
    </location>
</feature>
<name>H6L5U7_SAPGL</name>